<dbReference type="InterPro" id="IPR016187">
    <property type="entry name" value="CTDL_fold"/>
</dbReference>
<dbReference type="SUPFAM" id="SSF56436">
    <property type="entry name" value="C-type lectin-like"/>
    <property type="match status" value="1"/>
</dbReference>
<name>A0A370VC45_9ESCH</name>
<dbReference type="InterPro" id="IPR051043">
    <property type="entry name" value="Sulfatase_Mod_Factor_Kinase"/>
</dbReference>
<comment type="caution">
    <text evidence="3">The sequence shown here is derived from an EMBL/GenBank/DDBJ whole genome shotgun (WGS) entry which is preliminary data.</text>
</comment>
<dbReference type="GO" id="GO:0004674">
    <property type="term" value="F:protein serine/threonine kinase activity"/>
    <property type="evidence" value="ECO:0007669"/>
    <property type="project" value="UniProtKB-EC"/>
</dbReference>
<dbReference type="AlphaFoldDB" id="A0A370VC45"/>
<feature type="region of interest" description="Disordered" evidence="1">
    <location>
        <begin position="275"/>
        <end position="297"/>
    </location>
</feature>
<evidence type="ECO:0000256" key="1">
    <source>
        <dbReference type="SAM" id="MobiDB-lite"/>
    </source>
</evidence>
<evidence type="ECO:0000313" key="3">
    <source>
        <dbReference type="EMBL" id="RDR28949.1"/>
    </source>
</evidence>
<evidence type="ECO:0000259" key="2">
    <source>
        <dbReference type="Pfam" id="PF03781"/>
    </source>
</evidence>
<dbReference type="RefSeq" id="WP_089643450.1">
    <property type="nucleotide sequence ID" value="NZ_JAHCRR010000042.1"/>
</dbReference>
<dbReference type="PANTHER" id="PTHR23150">
    <property type="entry name" value="SULFATASE MODIFYING FACTOR 1, 2"/>
    <property type="match status" value="1"/>
</dbReference>
<evidence type="ECO:0000313" key="4">
    <source>
        <dbReference type="Proteomes" id="UP000254454"/>
    </source>
</evidence>
<dbReference type="PANTHER" id="PTHR23150:SF19">
    <property type="entry name" value="FORMYLGLYCINE-GENERATING ENZYME"/>
    <property type="match status" value="1"/>
</dbReference>
<protein>
    <submittedName>
        <fullName evidence="3">Serine/threonine-protein kinase pkn1</fullName>
        <ecNumber evidence="3">2.7.11.1</ecNumber>
    </submittedName>
</protein>
<accession>A0A370VC45</accession>
<dbReference type="Proteomes" id="UP000254454">
    <property type="component" value="Unassembled WGS sequence"/>
</dbReference>
<dbReference type="EMBL" id="QONO01000020">
    <property type="protein sequence ID" value="RDR28949.1"/>
    <property type="molecule type" value="Genomic_DNA"/>
</dbReference>
<reference evidence="3 4" key="1">
    <citation type="submission" date="2018-06" db="EMBL/GenBank/DDBJ databases">
        <title>Recombination Drives Gene Content and Phenotype Evolution in Wild Type E. coli Strains.</title>
        <authorList>
            <person name="Field C.M."/>
            <person name="Silander O.K."/>
            <person name="Van Nimwegen E."/>
        </authorList>
    </citation>
    <scope>NUCLEOTIDE SEQUENCE [LARGE SCALE GENOMIC DNA]</scope>
    <source>
        <strain evidence="3 4">SC344</strain>
    </source>
</reference>
<keyword evidence="3" id="KW-0418">Kinase</keyword>
<sequence length="331" mass="37739">MKRFIPFLLMLTLCGCDQPQVSSLALSAEQKKTLADFIQRVKSDMVYMPAGSFLMGDFCREMRRGVAYCSADEDNKPAHQVELSAFSIAKFKITHEDYDFYLKMSGLPSQKFKEEWQNEMLAEMTVLEKSPAIISWSEADNYCRWLKQQTGLNFALPTEAQWEYAARNKGKYVSIASDDGSLRYNLKTGRGENFATDEDREVVAESLHIDSINVFFPVDHWPPSPAGLYGMADNGKEWVQDWYDPEWYQKSPRRDPQGPEKGVIKSQRYDQYWKVTRGADSPSPGRPSGMTFSRNYKVPEPDYPAGVTARCVVNDPKPLNGIQHVTDSKTE</sequence>
<dbReference type="InterPro" id="IPR042095">
    <property type="entry name" value="SUMF_sf"/>
</dbReference>
<keyword evidence="3" id="KW-0808">Transferase</keyword>
<feature type="domain" description="Sulfatase-modifying factor enzyme-like" evidence="2">
    <location>
        <begin position="43"/>
        <end position="260"/>
    </location>
</feature>
<dbReference type="Pfam" id="PF03781">
    <property type="entry name" value="FGE-sulfatase"/>
    <property type="match status" value="1"/>
</dbReference>
<gene>
    <name evidence="3" type="primary">pkn1_1</name>
    <name evidence="3" type="ORF">C4A13_02683</name>
</gene>
<organism evidence="3 4">
    <name type="scientific">Escherichia marmotae</name>
    <dbReference type="NCBI Taxonomy" id="1499973"/>
    <lineage>
        <taxon>Bacteria</taxon>
        <taxon>Pseudomonadati</taxon>
        <taxon>Pseudomonadota</taxon>
        <taxon>Gammaproteobacteria</taxon>
        <taxon>Enterobacterales</taxon>
        <taxon>Enterobacteriaceae</taxon>
        <taxon>Escherichia</taxon>
    </lineage>
</organism>
<feature type="region of interest" description="Disordered" evidence="1">
    <location>
        <begin position="248"/>
        <end position="267"/>
    </location>
</feature>
<dbReference type="GO" id="GO:0120147">
    <property type="term" value="F:formylglycine-generating oxidase activity"/>
    <property type="evidence" value="ECO:0007669"/>
    <property type="project" value="TreeGrafter"/>
</dbReference>
<proteinExistence type="predicted"/>
<dbReference type="InterPro" id="IPR005532">
    <property type="entry name" value="SUMF_dom"/>
</dbReference>
<dbReference type="Gene3D" id="3.90.1580.10">
    <property type="entry name" value="paralog of FGE (formylglycine-generating enzyme)"/>
    <property type="match status" value="1"/>
</dbReference>
<dbReference type="EC" id="2.7.11.1" evidence="3"/>
<dbReference type="PROSITE" id="PS51257">
    <property type="entry name" value="PROKAR_LIPOPROTEIN"/>
    <property type="match status" value="1"/>
</dbReference>